<organism evidence="2 3">
    <name type="scientific">Desulforamulus reducens (strain ATCC BAA-1160 / DSM 100696 / MI-1)</name>
    <name type="common">Desulfotomaculum reducens</name>
    <dbReference type="NCBI Taxonomy" id="349161"/>
    <lineage>
        <taxon>Bacteria</taxon>
        <taxon>Bacillati</taxon>
        <taxon>Bacillota</taxon>
        <taxon>Clostridia</taxon>
        <taxon>Eubacteriales</taxon>
        <taxon>Peptococcaceae</taxon>
        <taxon>Desulforamulus</taxon>
    </lineage>
</organism>
<feature type="chain" id="PRO_5005659689" description="Ig-like domain-containing protein" evidence="1">
    <location>
        <begin position="24"/>
        <end position="691"/>
    </location>
</feature>
<protein>
    <recommendedName>
        <fullName evidence="4">Ig-like domain-containing protein</fullName>
    </recommendedName>
</protein>
<dbReference type="AlphaFoldDB" id="A4J348"/>
<evidence type="ECO:0000313" key="2">
    <source>
        <dbReference type="EMBL" id="ABO49501.1"/>
    </source>
</evidence>
<dbReference type="Gene3D" id="2.60.40.10">
    <property type="entry name" value="Immunoglobulins"/>
    <property type="match status" value="1"/>
</dbReference>
<sequence length="691" mass="74634">MKNKTVLLFFLVFLLTLTPRAEALTLLNEGFNDLNMVDAGKTSALVDTTNHWVQLPSGSLTNAIAMLGEDVEGYAIAGSDGISVYERNDATGTIAKNPAFSCPWTTTATGVSVREDTLGIWAISPNSLAYYKASATGTSDDPNLKTSGLVDVLSVAAYRKSDKALVLQKTSDNKAQITLYEATSSLSQIKSFNPNILDPVSISMIDDSPDFRLNTKTTSYYFIYDDATGKYVEDTTKKISSLIDVISASSDQTGNAFLTRSSLDYYINDDVGDASKVNVLSPGGISNPVAAALRPGSFDQAMVDLNGQLYYWIYDDATGKMVRDSSMELSGIPINKGYSHLAEYWSKVITSATSYCSVLLTANSTMPPNTSIKWYISSNGGATFVEVTPGVSSSVTLGNKFIVKAILDTIDNNITPRILPTVKLEVNNPPGPPILPPYGACFTTSTPKITWTFNDPDPGDTQSSFQVEIARESDLSVFLDSGQLIGSQSEYKVPTSNIPNNPGPLWKSGEYRYKYRVKVWDQNGAESPWSNWGSFCVITLERPRIAQITSAPASQVKPDPANPTTHLMINQGMTKEQLPKVKAGSKVTLLVDAIGPFNSLSTLFPYGTGLNASVITNSLNPSGSKTNRYTIDFWTDPNLYKCPSGTLVTMLLGASSAVGNVQLNAPPYAEGVVVTQGSIYEDWLVVLQGRD</sequence>
<dbReference type="eggNOG" id="ENOG50320C5">
    <property type="taxonomic scope" value="Bacteria"/>
</dbReference>
<keyword evidence="3" id="KW-1185">Reference proteome</keyword>
<feature type="signal peptide" evidence="1">
    <location>
        <begin position="1"/>
        <end position="23"/>
    </location>
</feature>
<accession>A4J348</accession>
<keyword evidence="1" id="KW-0732">Signal</keyword>
<reference evidence="2 3" key="1">
    <citation type="submission" date="2007-03" db="EMBL/GenBank/DDBJ databases">
        <title>Complete sequence of Desulfotomaculum reducens MI-1.</title>
        <authorList>
            <consortium name="US DOE Joint Genome Institute"/>
            <person name="Copeland A."/>
            <person name="Lucas S."/>
            <person name="Lapidus A."/>
            <person name="Barry K."/>
            <person name="Detter J.C."/>
            <person name="Glavina del Rio T."/>
            <person name="Hammon N."/>
            <person name="Israni S."/>
            <person name="Dalin E."/>
            <person name="Tice H."/>
            <person name="Pitluck S."/>
            <person name="Sims D."/>
            <person name="Brettin T."/>
            <person name="Bruce D."/>
            <person name="Han C."/>
            <person name="Tapia R."/>
            <person name="Schmutz J."/>
            <person name="Larimer F."/>
            <person name="Land M."/>
            <person name="Hauser L."/>
            <person name="Kyrpides N."/>
            <person name="Kim E."/>
            <person name="Tebo B.M."/>
            <person name="Richardson P."/>
        </authorList>
    </citation>
    <scope>NUCLEOTIDE SEQUENCE [LARGE SCALE GENOMIC DNA]</scope>
    <source>
        <strain evidence="2 3">MI-1</strain>
    </source>
</reference>
<gene>
    <name evidence="2" type="ordered locus">Dred_0966</name>
</gene>
<dbReference type="OrthoDB" id="1803536at2"/>
<name>A4J348_DESRM</name>
<evidence type="ECO:0000256" key="1">
    <source>
        <dbReference type="SAM" id="SignalP"/>
    </source>
</evidence>
<proteinExistence type="predicted"/>
<dbReference type="EMBL" id="CP000612">
    <property type="protein sequence ID" value="ABO49501.1"/>
    <property type="molecule type" value="Genomic_DNA"/>
</dbReference>
<dbReference type="RefSeq" id="WP_011877330.1">
    <property type="nucleotide sequence ID" value="NC_009253.1"/>
</dbReference>
<dbReference type="InterPro" id="IPR013783">
    <property type="entry name" value="Ig-like_fold"/>
</dbReference>
<dbReference type="Proteomes" id="UP000001556">
    <property type="component" value="Chromosome"/>
</dbReference>
<evidence type="ECO:0008006" key="4">
    <source>
        <dbReference type="Google" id="ProtNLM"/>
    </source>
</evidence>
<dbReference type="STRING" id="349161.Dred_0966"/>
<dbReference type="KEGG" id="drm:Dred_0966"/>
<dbReference type="Pfam" id="PF25788">
    <property type="entry name" value="Ig_Rha78A_N"/>
    <property type="match status" value="1"/>
</dbReference>
<dbReference type="HOGENOM" id="CLU_398344_0_0_9"/>
<evidence type="ECO:0000313" key="3">
    <source>
        <dbReference type="Proteomes" id="UP000001556"/>
    </source>
</evidence>